<feature type="transmembrane region" description="Helical" evidence="1">
    <location>
        <begin position="42"/>
        <end position="58"/>
    </location>
</feature>
<evidence type="ECO:0008006" key="3">
    <source>
        <dbReference type="Google" id="ProtNLM"/>
    </source>
</evidence>
<dbReference type="EMBL" id="LAZR01017625">
    <property type="protein sequence ID" value="KKL99647.1"/>
    <property type="molecule type" value="Genomic_DNA"/>
</dbReference>
<dbReference type="Pfam" id="PF11804">
    <property type="entry name" value="DUF3325"/>
    <property type="match status" value="1"/>
</dbReference>
<dbReference type="InterPro" id="IPR021762">
    <property type="entry name" value="DUF3325"/>
</dbReference>
<protein>
    <recommendedName>
        <fullName evidence="3">DUF3325 domain-containing protein</fullName>
    </recommendedName>
</protein>
<evidence type="ECO:0000313" key="2">
    <source>
        <dbReference type="EMBL" id="KKL99647.1"/>
    </source>
</evidence>
<evidence type="ECO:0000256" key="1">
    <source>
        <dbReference type="SAM" id="Phobius"/>
    </source>
</evidence>
<reference evidence="2" key="1">
    <citation type="journal article" date="2015" name="Nature">
        <title>Complex archaea that bridge the gap between prokaryotes and eukaryotes.</title>
        <authorList>
            <person name="Spang A."/>
            <person name="Saw J.H."/>
            <person name="Jorgensen S.L."/>
            <person name="Zaremba-Niedzwiedzka K."/>
            <person name="Martijn J."/>
            <person name="Lind A.E."/>
            <person name="van Eijk R."/>
            <person name="Schleper C."/>
            <person name="Guy L."/>
            <person name="Ettema T.J."/>
        </authorList>
    </citation>
    <scope>NUCLEOTIDE SEQUENCE</scope>
</reference>
<accession>A0A0F9JKZ9</accession>
<feature type="transmembrane region" description="Helical" evidence="1">
    <location>
        <begin position="89"/>
        <end position="110"/>
    </location>
</feature>
<keyword evidence="1" id="KW-1133">Transmembrane helix</keyword>
<name>A0A0F9JKZ9_9ZZZZ</name>
<sequence>MHELLQFSLCLLAFNCFALAKFNHYREVFKTRPNEKQSKQFLLAAWISILLSLVLSVVQHNGYGALLFCGYIAVSLLILMIFYSFKASWVKIMSVLNITVIMLSGLFLSVF</sequence>
<keyword evidence="1" id="KW-0812">Transmembrane</keyword>
<comment type="caution">
    <text evidence="2">The sequence shown here is derived from an EMBL/GenBank/DDBJ whole genome shotgun (WGS) entry which is preliminary data.</text>
</comment>
<proteinExistence type="predicted"/>
<feature type="transmembrane region" description="Helical" evidence="1">
    <location>
        <begin position="65"/>
        <end position="83"/>
    </location>
</feature>
<dbReference type="AlphaFoldDB" id="A0A0F9JKZ9"/>
<organism evidence="2">
    <name type="scientific">marine sediment metagenome</name>
    <dbReference type="NCBI Taxonomy" id="412755"/>
    <lineage>
        <taxon>unclassified sequences</taxon>
        <taxon>metagenomes</taxon>
        <taxon>ecological metagenomes</taxon>
    </lineage>
</organism>
<keyword evidence="1" id="KW-0472">Membrane</keyword>
<gene>
    <name evidence="2" type="ORF">LCGC14_1812300</name>
</gene>